<feature type="region of interest" description="Disordered" evidence="1">
    <location>
        <begin position="216"/>
        <end position="249"/>
    </location>
</feature>
<dbReference type="PROSITE" id="PS51318">
    <property type="entry name" value="TAT"/>
    <property type="match status" value="1"/>
</dbReference>
<sequence>MADVKGTNSVTTGMTGMTRRDVVRHTAVLGTVTLVGGGSVLALPAGAAAAGRPGPDDAPERPTSPNGWELEEKANDVSTVWTRPVPGTGIGVDVRIGDVETVLVHVVRRFHYEIDELRKGDLAGWRAPARVNLKRAEGNRASGTAVAIRPGSYPPGARGGFFPPQLMVIRDILAECDGVVRWGGDDDRPYEALFSIDVPPGDQRLADLVAKLRSWADEPGAGPGTQVDVADTKRRGAATTLERRQRKTA</sequence>
<evidence type="ECO:0000313" key="3">
    <source>
        <dbReference type="Proteomes" id="UP001230328"/>
    </source>
</evidence>
<dbReference type="InterPro" id="IPR006311">
    <property type="entry name" value="TAT_signal"/>
</dbReference>
<protein>
    <recommendedName>
        <fullName evidence="4">Secreted protein</fullName>
    </recommendedName>
</protein>
<proteinExistence type="predicted"/>
<name>A0ABU0SIW6_9ACTN</name>
<evidence type="ECO:0000313" key="2">
    <source>
        <dbReference type="EMBL" id="MDQ1023500.1"/>
    </source>
</evidence>
<organism evidence="2 3">
    <name type="scientific">Streptomyces umbrinus</name>
    <dbReference type="NCBI Taxonomy" id="67370"/>
    <lineage>
        <taxon>Bacteria</taxon>
        <taxon>Bacillati</taxon>
        <taxon>Actinomycetota</taxon>
        <taxon>Actinomycetes</taxon>
        <taxon>Kitasatosporales</taxon>
        <taxon>Streptomycetaceae</taxon>
        <taxon>Streptomyces</taxon>
        <taxon>Streptomyces phaeochromogenes group</taxon>
    </lineage>
</organism>
<accession>A0ABU0SIW6</accession>
<dbReference type="EMBL" id="JAUSZI010000002">
    <property type="protein sequence ID" value="MDQ1023500.1"/>
    <property type="molecule type" value="Genomic_DNA"/>
</dbReference>
<evidence type="ECO:0008006" key="4">
    <source>
        <dbReference type="Google" id="ProtNLM"/>
    </source>
</evidence>
<feature type="region of interest" description="Disordered" evidence="1">
    <location>
        <begin position="46"/>
        <end position="75"/>
    </location>
</feature>
<gene>
    <name evidence="2" type="ORF">QF035_001082</name>
</gene>
<reference evidence="2 3" key="1">
    <citation type="submission" date="2023-07" db="EMBL/GenBank/DDBJ databases">
        <title>Comparative genomics of wheat-associated soil bacteria to identify genetic determinants of phenazine resistance.</title>
        <authorList>
            <person name="Mouncey N."/>
        </authorList>
    </citation>
    <scope>NUCLEOTIDE SEQUENCE [LARGE SCALE GENOMIC DNA]</scope>
    <source>
        <strain evidence="2 3">V2I4</strain>
    </source>
</reference>
<evidence type="ECO:0000256" key="1">
    <source>
        <dbReference type="SAM" id="MobiDB-lite"/>
    </source>
</evidence>
<keyword evidence="3" id="KW-1185">Reference proteome</keyword>
<dbReference type="Proteomes" id="UP001230328">
    <property type="component" value="Unassembled WGS sequence"/>
</dbReference>
<comment type="caution">
    <text evidence="2">The sequence shown here is derived from an EMBL/GenBank/DDBJ whole genome shotgun (WGS) entry which is preliminary data.</text>
</comment>